<proteinExistence type="predicted"/>
<protein>
    <recommendedName>
        <fullName evidence="4">Alternate signal-mediated exported protein, RER_14450 family</fullName>
    </recommendedName>
</protein>
<keyword evidence="1" id="KW-0472">Membrane</keyword>
<dbReference type="RefSeq" id="WP_382392953.1">
    <property type="nucleotide sequence ID" value="NZ_JBHTCQ010000001.1"/>
</dbReference>
<reference evidence="3" key="1">
    <citation type="journal article" date="2019" name="Int. J. Syst. Evol. Microbiol.">
        <title>The Global Catalogue of Microorganisms (GCM) 10K type strain sequencing project: providing services to taxonomists for standard genome sequencing and annotation.</title>
        <authorList>
            <consortium name="The Broad Institute Genomics Platform"/>
            <consortium name="The Broad Institute Genome Sequencing Center for Infectious Disease"/>
            <person name="Wu L."/>
            <person name="Ma J."/>
        </authorList>
    </citation>
    <scope>NUCLEOTIDE SEQUENCE [LARGE SCALE GENOMIC DNA]</scope>
    <source>
        <strain evidence="3">JCM 1490</strain>
    </source>
</reference>
<dbReference type="Proteomes" id="UP001596455">
    <property type="component" value="Unassembled WGS sequence"/>
</dbReference>
<comment type="caution">
    <text evidence="2">The sequence shown here is derived from an EMBL/GenBank/DDBJ whole genome shotgun (WGS) entry which is preliminary data.</text>
</comment>
<accession>A0ABW2QBP4</accession>
<evidence type="ECO:0000256" key="1">
    <source>
        <dbReference type="SAM" id="Phobius"/>
    </source>
</evidence>
<gene>
    <name evidence="2" type="ORF">ACFQQL_07825</name>
</gene>
<feature type="transmembrane region" description="Helical" evidence="1">
    <location>
        <begin position="21"/>
        <end position="41"/>
    </location>
</feature>
<keyword evidence="1" id="KW-0812">Transmembrane</keyword>
<name>A0ABW2QBP4_9MICO</name>
<dbReference type="EMBL" id="JBHTCQ010000001">
    <property type="protein sequence ID" value="MFC7405015.1"/>
    <property type="molecule type" value="Genomic_DNA"/>
</dbReference>
<keyword evidence="1" id="KW-1133">Transmembrane helix</keyword>
<evidence type="ECO:0000313" key="3">
    <source>
        <dbReference type="Proteomes" id="UP001596455"/>
    </source>
</evidence>
<sequence>MTTTEPLPTQPEEERRRRRRGLLLWGSVAAVGALVSSAAFVDAEWANLNGDGGYAVGEYNLQLSADGSTYSDYETAPGLEVTIDGATQLFPGSEPAVVGTYWVKNASDDADSTLALTMEQVAGETTDTALRDALVFTVQVGDEVLTEDSYAELAAGVDLEDLAVGEAREVTVTASLPDSLGDASGIEGTVAHLQIKLDGTSTDLATA</sequence>
<organism evidence="2 3">
    <name type="scientific">Georgenia alba</name>
    <dbReference type="NCBI Taxonomy" id="2233858"/>
    <lineage>
        <taxon>Bacteria</taxon>
        <taxon>Bacillati</taxon>
        <taxon>Actinomycetota</taxon>
        <taxon>Actinomycetes</taxon>
        <taxon>Micrococcales</taxon>
        <taxon>Bogoriellaceae</taxon>
        <taxon>Georgenia</taxon>
    </lineage>
</organism>
<evidence type="ECO:0008006" key="4">
    <source>
        <dbReference type="Google" id="ProtNLM"/>
    </source>
</evidence>
<evidence type="ECO:0000313" key="2">
    <source>
        <dbReference type="EMBL" id="MFC7405015.1"/>
    </source>
</evidence>
<keyword evidence="3" id="KW-1185">Reference proteome</keyword>